<feature type="region of interest" description="Disordered" evidence="7">
    <location>
        <begin position="251"/>
        <end position="273"/>
    </location>
</feature>
<dbReference type="InterPro" id="IPR013785">
    <property type="entry name" value="Aldolase_TIM"/>
</dbReference>
<evidence type="ECO:0000256" key="7">
    <source>
        <dbReference type="SAM" id="MobiDB-lite"/>
    </source>
</evidence>
<proteinExistence type="predicted"/>
<organism evidence="8 9">
    <name type="scientific">Arthrobacter gallicola</name>
    <dbReference type="NCBI Taxonomy" id="2762225"/>
    <lineage>
        <taxon>Bacteria</taxon>
        <taxon>Bacillati</taxon>
        <taxon>Actinomycetota</taxon>
        <taxon>Actinomycetes</taxon>
        <taxon>Micrococcales</taxon>
        <taxon>Micrococcaceae</taxon>
        <taxon>Arthrobacter</taxon>
    </lineage>
</organism>
<dbReference type="PANTHER" id="PTHR30352">
    <property type="entry name" value="PYRUVATE FORMATE-LYASE-ACTIVATING ENZYME"/>
    <property type="match status" value="1"/>
</dbReference>
<evidence type="ECO:0000256" key="6">
    <source>
        <dbReference type="ARBA" id="ARBA00023014"/>
    </source>
</evidence>
<dbReference type="Proteomes" id="UP000609874">
    <property type="component" value="Unassembled WGS sequence"/>
</dbReference>
<sequence>MSIRLPDPGLGPGNALCVDIPLGAGAPHNSSAPPAVPAGVLRYARFLPATEAEGPGKRAALWLQGCSIRCPGCFNPHLWSSRGGKEAETARQAQLFVEQALQAGAEGVTLLGGEPFEQAAAAVVASAFQQAGLGVMTFTGYTYPDLQRWAQDRPDISALLEATDLLADGPYLADRPERIRPWIGSTNQGLRALTGRYRGRIPGADHNPAASQALPGDGVDRLEIRVAPDGTVAVNGWAETAALEHLLDGLNRPVPARKPSPTVPSGAAVKEAP</sequence>
<evidence type="ECO:0000256" key="5">
    <source>
        <dbReference type="ARBA" id="ARBA00023004"/>
    </source>
</evidence>
<dbReference type="Gene3D" id="3.20.20.70">
    <property type="entry name" value="Aldolase class I"/>
    <property type="match status" value="1"/>
</dbReference>
<dbReference type="RefSeq" id="WP_191809017.1">
    <property type="nucleotide sequence ID" value="NZ_JACSQD010000008.1"/>
</dbReference>
<keyword evidence="9" id="KW-1185">Reference proteome</keyword>
<evidence type="ECO:0000256" key="4">
    <source>
        <dbReference type="ARBA" id="ARBA00022723"/>
    </source>
</evidence>
<evidence type="ECO:0000256" key="2">
    <source>
        <dbReference type="ARBA" id="ARBA00022485"/>
    </source>
</evidence>
<dbReference type="InterPro" id="IPR012837">
    <property type="entry name" value="NrdG"/>
</dbReference>
<dbReference type="SFLD" id="SFLDG01063">
    <property type="entry name" value="activating_enzymes__group_1"/>
    <property type="match status" value="1"/>
</dbReference>
<comment type="cofactor">
    <cofactor evidence="1">
        <name>[4Fe-4S] cluster</name>
        <dbReference type="ChEBI" id="CHEBI:49883"/>
    </cofactor>
</comment>
<keyword evidence="5" id="KW-0408">Iron</keyword>
<keyword evidence="6" id="KW-0411">Iron-sulfur</keyword>
<keyword evidence="4" id="KW-0479">Metal-binding</keyword>
<dbReference type="EMBL" id="JACSQD010000008">
    <property type="protein sequence ID" value="MBD7996743.1"/>
    <property type="molecule type" value="Genomic_DNA"/>
</dbReference>
<dbReference type="InterPro" id="IPR058240">
    <property type="entry name" value="rSAM_sf"/>
</dbReference>
<accession>A0ABR8UW19</accession>
<dbReference type="SFLD" id="SFLDG01066">
    <property type="entry name" value="organic_radical-activating_enz"/>
    <property type="match status" value="1"/>
</dbReference>
<dbReference type="CDD" id="cd01335">
    <property type="entry name" value="Radical_SAM"/>
    <property type="match status" value="1"/>
</dbReference>
<evidence type="ECO:0000256" key="3">
    <source>
        <dbReference type="ARBA" id="ARBA00022691"/>
    </source>
</evidence>
<keyword evidence="2" id="KW-0004">4Fe-4S</keyword>
<protein>
    <submittedName>
        <fullName evidence="8">Radical SAM protein</fullName>
    </submittedName>
</protein>
<dbReference type="SFLD" id="SFLDF00299">
    <property type="entry name" value="anaerobic_ribonucleoside-triph"/>
    <property type="match status" value="1"/>
</dbReference>
<name>A0ABR8UW19_9MICC</name>
<reference evidence="8 9" key="1">
    <citation type="submission" date="2020-08" db="EMBL/GenBank/DDBJ databases">
        <title>A Genomic Blueprint of the Chicken Gut Microbiome.</title>
        <authorList>
            <person name="Gilroy R."/>
            <person name="Ravi A."/>
            <person name="Getino M."/>
            <person name="Pursley I."/>
            <person name="Horton D.L."/>
            <person name="Alikhan N.-F."/>
            <person name="Baker D."/>
            <person name="Gharbi K."/>
            <person name="Hall N."/>
            <person name="Watson M."/>
            <person name="Adriaenssens E.M."/>
            <person name="Foster-Nyarko E."/>
            <person name="Jarju S."/>
            <person name="Secka A."/>
            <person name="Antonio M."/>
            <person name="Oren A."/>
            <person name="Chaudhuri R."/>
            <person name="La Ragione R.M."/>
            <person name="Hildebrand F."/>
            <person name="Pallen M.J."/>
        </authorList>
    </citation>
    <scope>NUCLEOTIDE SEQUENCE [LARGE SCALE GENOMIC DNA]</scope>
    <source>
        <strain evidence="8 9">Sa2CUA1</strain>
    </source>
</reference>
<dbReference type="SFLD" id="SFLDS00029">
    <property type="entry name" value="Radical_SAM"/>
    <property type="match status" value="1"/>
</dbReference>
<evidence type="ECO:0000313" key="8">
    <source>
        <dbReference type="EMBL" id="MBD7996743.1"/>
    </source>
</evidence>
<dbReference type="PANTHER" id="PTHR30352:SF2">
    <property type="entry name" value="ANAEROBIC RIBONUCLEOSIDE-TRIPHOSPHATE REDUCTASE-ACTIVATING PROTEIN"/>
    <property type="match status" value="1"/>
</dbReference>
<dbReference type="Pfam" id="PF13353">
    <property type="entry name" value="Fer4_12"/>
    <property type="match status" value="1"/>
</dbReference>
<dbReference type="SUPFAM" id="SSF102114">
    <property type="entry name" value="Radical SAM enzymes"/>
    <property type="match status" value="1"/>
</dbReference>
<gene>
    <name evidence="8" type="ORF">H9639_15705</name>
</gene>
<evidence type="ECO:0000313" key="9">
    <source>
        <dbReference type="Proteomes" id="UP000609874"/>
    </source>
</evidence>
<dbReference type="InterPro" id="IPR034457">
    <property type="entry name" value="Organic_radical-activating"/>
</dbReference>
<evidence type="ECO:0000256" key="1">
    <source>
        <dbReference type="ARBA" id="ARBA00001966"/>
    </source>
</evidence>
<dbReference type="InterPro" id="IPR007197">
    <property type="entry name" value="rSAM"/>
</dbReference>
<keyword evidence="3" id="KW-0949">S-adenosyl-L-methionine</keyword>
<comment type="caution">
    <text evidence="8">The sequence shown here is derived from an EMBL/GenBank/DDBJ whole genome shotgun (WGS) entry which is preliminary data.</text>
</comment>